<dbReference type="EMBL" id="SOML01000007">
    <property type="protein sequence ID" value="TFD95576.1"/>
    <property type="molecule type" value="Genomic_DNA"/>
</dbReference>
<protein>
    <submittedName>
        <fullName evidence="1">Uncharacterized protein</fullName>
    </submittedName>
</protein>
<dbReference type="Proteomes" id="UP000297861">
    <property type="component" value="Unassembled WGS sequence"/>
</dbReference>
<dbReference type="RefSeq" id="WP_134436615.1">
    <property type="nucleotide sequence ID" value="NZ_SOML01000007.1"/>
</dbReference>
<proteinExistence type="predicted"/>
<reference evidence="1 2" key="1">
    <citation type="submission" date="2019-03" db="EMBL/GenBank/DDBJ databases">
        <title>San Antonio Military Medical Center submission to MRSN (WRAIR), pending publication.</title>
        <authorList>
            <person name="Blyth D.M."/>
            <person name="Mccarthy S.L."/>
            <person name="Schall S.E."/>
            <person name="Stam J.A."/>
            <person name="Ong A.C."/>
            <person name="Mcgann P.T."/>
        </authorList>
    </citation>
    <scope>NUCLEOTIDE SEQUENCE [LARGE SCALE GENOMIC DNA]</scope>
    <source>
        <strain evidence="1 2">MRSN571793</strain>
    </source>
</reference>
<dbReference type="AlphaFoldDB" id="A0A4Y8L510"/>
<evidence type="ECO:0000313" key="2">
    <source>
        <dbReference type="Proteomes" id="UP000297861"/>
    </source>
</evidence>
<sequence length="213" mass="24554">MKQNTITYTLLLAASIGLLSCHKLTRSIHDTLDGNSKEIADNNSISQVSEISRKNKDLDFMADRESLQEAENLLRNRPELKGKEIRIYQTIHFYTDYRISLKIQNPDNPNYVDSYSYDDGIWKDPEPVVLSKSDDVTGNIVNLSQIPFVNSNNTYKAMVAKMQEIGSKSTNRTVYATTYRNKVTWYPRSLSNERSRYSIEFNEDGTLRSFEQD</sequence>
<evidence type="ECO:0000313" key="1">
    <source>
        <dbReference type="EMBL" id="TFD95576.1"/>
    </source>
</evidence>
<dbReference type="PROSITE" id="PS51257">
    <property type="entry name" value="PROKAR_LIPOPROTEIN"/>
    <property type="match status" value="1"/>
</dbReference>
<gene>
    <name evidence="1" type="ORF">E2605_12090</name>
</gene>
<name>A0A4Y8L510_9BACT</name>
<accession>A0A4Y8L510</accession>
<dbReference type="OrthoDB" id="660752at2"/>
<dbReference type="STRING" id="1121485.GCA_000426485_03265"/>
<keyword evidence="2" id="KW-1185">Reference proteome</keyword>
<organism evidence="1 2">
    <name type="scientific">Dysgonomonas capnocytophagoides</name>
    <dbReference type="NCBI Taxonomy" id="45254"/>
    <lineage>
        <taxon>Bacteria</taxon>
        <taxon>Pseudomonadati</taxon>
        <taxon>Bacteroidota</taxon>
        <taxon>Bacteroidia</taxon>
        <taxon>Bacteroidales</taxon>
        <taxon>Dysgonomonadaceae</taxon>
        <taxon>Dysgonomonas</taxon>
    </lineage>
</organism>
<comment type="caution">
    <text evidence="1">The sequence shown here is derived from an EMBL/GenBank/DDBJ whole genome shotgun (WGS) entry which is preliminary data.</text>
</comment>